<feature type="compositionally biased region" description="Pro residues" evidence="1">
    <location>
        <begin position="241"/>
        <end position="289"/>
    </location>
</feature>
<feature type="region of interest" description="Disordered" evidence="1">
    <location>
        <begin position="64"/>
        <end position="94"/>
    </location>
</feature>
<keyword evidence="2" id="KW-1133">Transmembrane helix</keyword>
<sequence length="295" mass="29838">MKQLWSLFMRLRRLDWERLLVRTVLVATLLGGVYVYLVDFHPEWWTQPRGEAPSLAPIGHVVHAPLAEPGGESPAPAPSPVDPGPAESGPDRTDPVAAAERLAPEEATSAVVPPAPGAVGAAAGVLGEEGHAGPEGTASAEPAVETAAPELSSSAGAVPETEAVSASVGGELAAETASPTVAADDVEVSVGAGGDQPTGDEMPPAAYVVDDIVAEDGVPVAEEANGGAAVSSPTDMNAMSPPAPTAPPRPASAPWYPPQGYYPPPPAPYPPHGGVPVPYPPHHPGPHPHPGGWGY</sequence>
<proteinExistence type="predicted"/>
<reference evidence="3 4" key="1">
    <citation type="submission" date="2020-04" db="EMBL/GenBank/DDBJ databases">
        <title>Draft Whole-Genome sequence of Marichromatium bheemlicum DSM 18632, type strain.</title>
        <authorList>
            <person name="Kyndt J.A."/>
            <person name="Meyer T.E."/>
        </authorList>
    </citation>
    <scope>NUCLEOTIDE SEQUENCE [LARGE SCALE GENOMIC DNA]</scope>
    <source>
        <strain evidence="3 4">DSM 18632</strain>
    </source>
</reference>
<evidence type="ECO:0000313" key="4">
    <source>
        <dbReference type="Proteomes" id="UP000740754"/>
    </source>
</evidence>
<dbReference type="Proteomes" id="UP000740754">
    <property type="component" value="Unassembled WGS sequence"/>
</dbReference>
<feature type="transmembrane region" description="Helical" evidence="2">
    <location>
        <begin position="20"/>
        <end position="37"/>
    </location>
</feature>
<evidence type="ECO:0000256" key="2">
    <source>
        <dbReference type="SAM" id="Phobius"/>
    </source>
</evidence>
<comment type="caution">
    <text evidence="3">The sequence shown here is derived from an EMBL/GenBank/DDBJ whole genome shotgun (WGS) entry which is preliminary data.</text>
</comment>
<gene>
    <name evidence="3" type="ORF">HF203_00790</name>
</gene>
<feature type="compositionally biased region" description="Low complexity" evidence="1">
    <location>
        <begin position="64"/>
        <end position="74"/>
    </location>
</feature>
<organism evidence="3 4">
    <name type="scientific">Marichromatium bheemlicum</name>
    <dbReference type="NCBI Taxonomy" id="365339"/>
    <lineage>
        <taxon>Bacteria</taxon>
        <taxon>Pseudomonadati</taxon>
        <taxon>Pseudomonadota</taxon>
        <taxon>Gammaproteobacteria</taxon>
        <taxon>Chromatiales</taxon>
        <taxon>Chromatiaceae</taxon>
        <taxon>Marichromatium</taxon>
    </lineage>
</organism>
<protein>
    <submittedName>
        <fullName evidence="3">Uncharacterized protein</fullName>
    </submittedName>
</protein>
<evidence type="ECO:0000313" key="3">
    <source>
        <dbReference type="EMBL" id="NKN31762.1"/>
    </source>
</evidence>
<name>A0ABX1I2T0_9GAMM</name>
<keyword evidence="2" id="KW-0812">Transmembrane</keyword>
<feature type="region of interest" description="Disordered" evidence="1">
    <location>
        <begin position="224"/>
        <end position="295"/>
    </location>
</feature>
<keyword evidence="4" id="KW-1185">Reference proteome</keyword>
<accession>A0ABX1I2T0</accession>
<feature type="region of interest" description="Disordered" evidence="1">
    <location>
        <begin position="127"/>
        <end position="203"/>
    </location>
</feature>
<dbReference type="EMBL" id="JAAXKX010000001">
    <property type="protein sequence ID" value="NKN31762.1"/>
    <property type="molecule type" value="Genomic_DNA"/>
</dbReference>
<evidence type="ECO:0000256" key="1">
    <source>
        <dbReference type="SAM" id="MobiDB-lite"/>
    </source>
</evidence>
<keyword evidence="2" id="KW-0472">Membrane</keyword>
<dbReference type="RefSeq" id="WP_168665619.1">
    <property type="nucleotide sequence ID" value="NZ_JAAXKX010000001.1"/>
</dbReference>